<dbReference type="EMBL" id="CP080765">
    <property type="protein sequence ID" value="QYY44777.1"/>
    <property type="molecule type" value="Genomic_DNA"/>
</dbReference>
<evidence type="ECO:0000313" key="1">
    <source>
        <dbReference type="EMBL" id="QYY44777.1"/>
    </source>
</evidence>
<dbReference type="RefSeq" id="WP_220561212.1">
    <property type="nucleotide sequence ID" value="NZ_CP080765.1"/>
</dbReference>
<evidence type="ECO:0000313" key="2">
    <source>
        <dbReference type="Proteomes" id="UP000826616"/>
    </source>
</evidence>
<keyword evidence="2" id="KW-1185">Reference proteome</keyword>
<gene>
    <name evidence="1" type="ORF">K3F53_18760</name>
</gene>
<dbReference type="GeneID" id="97143425"/>
<dbReference type="Proteomes" id="UP000826616">
    <property type="component" value="Plasmid pAT1"/>
</dbReference>
<proteinExistence type="predicted"/>
<geneLocation type="plasmid" evidence="1 2">
    <name>pAT1</name>
</geneLocation>
<keyword evidence="1" id="KW-0614">Plasmid</keyword>
<accession>A0ABX8YG33</accession>
<name>A0ABX8YG33_ANETH</name>
<sequence length="211" mass="24130">MSLANLIEQVRSQIRDTKEPYVFAREVPATETSPAVPDELETFVMRAVHDYSRWRPLKKRGTLSIVPGEVEYVLPNDFIQIDNFVLNVGFDPLQYRVLVNKIYLIQPPIDREDVIYYYDALHTPDTIPAYDEPAIVSLAAAMALRAIVGDPKMLHDYISYDLEGVVKINTENMTEAIEQILKAAQQLEEQYSSRIVTSQKEEKNSPFMTFG</sequence>
<reference evidence="1 2" key="1">
    <citation type="submission" date="2021-08" db="EMBL/GenBank/DDBJ databases">
        <title>Complete genome sequence of the strain Aneurinibacillus thermoaerophilus CCM 8960.</title>
        <authorList>
            <person name="Musilova J."/>
            <person name="Kourilova X."/>
            <person name="Pernicova I."/>
            <person name="Bezdicek M."/>
            <person name="Lengerova M."/>
            <person name="Obruca S."/>
            <person name="Sedlar K."/>
        </authorList>
    </citation>
    <scope>NUCLEOTIDE SEQUENCE [LARGE SCALE GENOMIC DNA]</scope>
    <source>
        <strain evidence="1 2">CCM 8960</strain>
        <plasmid evidence="1 2">pAT1</plasmid>
    </source>
</reference>
<organism evidence="1 2">
    <name type="scientific">Aneurinibacillus thermoaerophilus</name>
    <dbReference type="NCBI Taxonomy" id="143495"/>
    <lineage>
        <taxon>Bacteria</taxon>
        <taxon>Bacillati</taxon>
        <taxon>Bacillota</taxon>
        <taxon>Bacilli</taxon>
        <taxon>Bacillales</taxon>
        <taxon>Paenibacillaceae</taxon>
        <taxon>Aneurinibacillus group</taxon>
        <taxon>Aneurinibacillus</taxon>
    </lineage>
</organism>
<protein>
    <submittedName>
        <fullName evidence="1">Uncharacterized protein</fullName>
    </submittedName>
</protein>